<dbReference type="InterPro" id="IPR054105">
    <property type="entry name" value="WHD_NrtR"/>
</dbReference>
<dbReference type="Gene3D" id="1.10.10.10">
    <property type="entry name" value="Winged helix-like DNA-binding domain superfamily/Winged helix DNA-binding domain"/>
    <property type="match status" value="1"/>
</dbReference>
<dbReference type="PANTHER" id="PTHR43736:SF4">
    <property type="entry name" value="SLR1690 PROTEIN"/>
    <property type="match status" value="1"/>
</dbReference>
<dbReference type="InterPro" id="IPR036390">
    <property type="entry name" value="WH_DNA-bd_sf"/>
</dbReference>
<name>A0A1M5CQC2_9CLOT</name>
<dbReference type="InterPro" id="IPR020476">
    <property type="entry name" value="Nudix_hydrolase"/>
</dbReference>
<dbReference type="CDD" id="cd18873">
    <property type="entry name" value="NUDIX_NadM_like"/>
    <property type="match status" value="1"/>
</dbReference>
<dbReference type="InterPro" id="IPR011213">
    <property type="entry name" value="NMN_biosyn"/>
</dbReference>
<dbReference type="InterPro" id="IPR000086">
    <property type="entry name" value="NUDIX_hydrolase_dom"/>
</dbReference>
<dbReference type="PRINTS" id="PR00502">
    <property type="entry name" value="NUDIXFAMILY"/>
</dbReference>
<protein>
    <submittedName>
        <fullName evidence="3">ADP-ribose pyrophosphatase YjhB, NUDIX family</fullName>
    </submittedName>
</protein>
<evidence type="ECO:0000256" key="1">
    <source>
        <dbReference type="ARBA" id="ARBA00022801"/>
    </source>
</evidence>
<reference evidence="3 4" key="1">
    <citation type="submission" date="2016-11" db="EMBL/GenBank/DDBJ databases">
        <authorList>
            <person name="Jaros S."/>
            <person name="Januszkiewicz K."/>
            <person name="Wedrychowicz H."/>
        </authorList>
    </citation>
    <scope>NUCLEOTIDE SEQUENCE [LARGE SCALE GENOMIC DNA]</scope>
    <source>
        <strain evidence="3 4">DSM 17459</strain>
    </source>
</reference>
<dbReference type="InterPro" id="IPR036388">
    <property type="entry name" value="WH-like_DNA-bd_sf"/>
</dbReference>
<feature type="domain" description="Nudix hydrolase" evidence="2">
    <location>
        <begin position="22"/>
        <end position="165"/>
    </location>
</feature>
<dbReference type="OrthoDB" id="9786141at2"/>
<keyword evidence="1" id="KW-0378">Hydrolase</keyword>
<accession>A0A1M5CQC2</accession>
<dbReference type="EMBL" id="FQVI01000044">
    <property type="protein sequence ID" value="SHF56934.1"/>
    <property type="molecule type" value="Genomic_DNA"/>
</dbReference>
<dbReference type="PIRSF" id="PIRSF019423">
    <property type="entry name" value="NMN_biosyn"/>
    <property type="match status" value="1"/>
</dbReference>
<proteinExistence type="predicted"/>
<evidence type="ECO:0000259" key="2">
    <source>
        <dbReference type="PROSITE" id="PS51462"/>
    </source>
</evidence>
<dbReference type="InterPro" id="IPR015797">
    <property type="entry name" value="NUDIX_hydrolase-like_dom_sf"/>
</dbReference>
<sequence length="295" mass="34133">MEPFFETEEEFLENYKPGDYERPSVTVDILLFTLDEVKKEKRTMEKELKLLLVKRGQHPFKGCWALPGGFVGIDESPEEAAKRELKEETSVDNVYLEQLCTYGQPERDPRMRVISIAYIALAKKEDILVSAGDDAQEAAWFSVSKTKMMDFDSDREAWLLKVENESLGIHMGYQVVETKKKNGVLAAKEFEISLLSSPKEKLAFDHSRIINESLERLRGKVSYTPIAFNLLSEEFTMYEIQSAYETLLGRPVWKSNFRKEMDQYVVDTGKMTEKGYKGLSLRPAKLFRYRQEESE</sequence>
<evidence type="ECO:0000313" key="4">
    <source>
        <dbReference type="Proteomes" id="UP000184245"/>
    </source>
</evidence>
<dbReference type="STRING" id="1122155.SAMN02745158_04244"/>
<evidence type="ECO:0000313" key="3">
    <source>
        <dbReference type="EMBL" id="SHF56934.1"/>
    </source>
</evidence>
<dbReference type="AlphaFoldDB" id="A0A1M5CQC2"/>
<dbReference type="Proteomes" id="UP000184245">
    <property type="component" value="Unassembled WGS sequence"/>
</dbReference>
<dbReference type="Pfam" id="PF00293">
    <property type="entry name" value="NUDIX"/>
    <property type="match status" value="1"/>
</dbReference>
<dbReference type="RefSeq" id="WP_072854760.1">
    <property type="nucleotide sequence ID" value="NZ_FQVI01000044.1"/>
</dbReference>
<dbReference type="Gene3D" id="3.90.79.10">
    <property type="entry name" value="Nucleoside Triphosphate Pyrophosphohydrolase"/>
    <property type="match status" value="1"/>
</dbReference>
<dbReference type="GO" id="GO:0016787">
    <property type="term" value="F:hydrolase activity"/>
    <property type="evidence" value="ECO:0007669"/>
    <property type="project" value="UniProtKB-KW"/>
</dbReference>
<gene>
    <name evidence="3" type="ORF">SAMN02745158_04244</name>
</gene>
<dbReference type="PANTHER" id="PTHR43736">
    <property type="entry name" value="ADP-RIBOSE PYROPHOSPHATASE"/>
    <property type="match status" value="1"/>
</dbReference>
<organism evidence="3 4">
    <name type="scientific">Lactonifactor longoviformis DSM 17459</name>
    <dbReference type="NCBI Taxonomy" id="1122155"/>
    <lineage>
        <taxon>Bacteria</taxon>
        <taxon>Bacillati</taxon>
        <taxon>Bacillota</taxon>
        <taxon>Clostridia</taxon>
        <taxon>Eubacteriales</taxon>
        <taxon>Clostridiaceae</taxon>
        <taxon>Lactonifactor</taxon>
    </lineage>
</organism>
<dbReference type="SUPFAM" id="SSF55811">
    <property type="entry name" value="Nudix"/>
    <property type="match status" value="1"/>
</dbReference>
<dbReference type="PROSITE" id="PS51462">
    <property type="entry name" value="NUDIX"/>
    <property type="match status" value="1"/>
</dbReference>
<dbReference type="SUPFAM" id="SSF46785">
    <property type="entry name" value="Winged helix' DNA-binding domain"/>
    <property type="match status" value="1"/>
</dbReference>
<dbReference type="Pfam" id="PF21906">
    <property type="entry name" value="WHD_NrtR"/>
    <property type="match status" value="1"/>
</dbReference>
<keyword evidence="4" id="KW-1185">Reference proteome</keyword>